<keyword evidence="4" id="KW-1185">Reference proteome</keyword>
<name>A0A2T0MAD4_9FLAO</name>
<feature type="transmembrane region" description="Helical" evidence="1">
    <location>
        <begin position="53"/>
        <end position="74"/>
    </location>
</feature>
<feature type="transmembrane region" description="Helical" evidence="1">
    <location>
        <begin position="81"/>
        <end position="100"/>
    </location>
</feature>
<dbReference type="Proteomes" id="UP000237640">
    <property type="component" value="Unassembled WGS sequence"/>
</dbReference>
<gene>
    <name evidence="3" type="ORF">CLV81_2844</name>
</gene>
<feature type="domain" description="Signal transduction histidine kinase internal region" evidence="2">
    <location>
        <begin position="196"/>
        <end position="273"/>
    </location>
</feature>
<comment type="caution">
    <text evidence="3">The sequence shown here is derived from an EMBL/GenBank/DDBJ whole genome shotgun (WGS) entry which is preliminary data.</text>
</comment>
<feature type="transmembrane region" description="Helical" evidence="1">
    <location>
        <begin position="132"/>
        <end position="149"/>
    </location>
</feature>
<dbReference type="GO" id="GO:0000155">
    <property type="term" value="F:phosphorelay sensor kinase activity"/>
    <property type="evidence" value="ECO:0007669"/>
    <property type="project" value="InterPro"/>
</dbReference>
<evidence type="ECO:0000256" key="1">
    <source>
        <dbReference type="SAM" id="Phobius"/>
    </source>
</evidence>
<keyword evidence="1" id="KW-0472">Membrane</keyword>
<proteinExistence type="predicted"/>
<evidence type="ECO:0000313" key="4">
    <source>
        <dbReference type="Proteomes" id="UP000237640"/>
    </source>
</evidence>
<dbReference type="RefSeq" id="WP_106145720.1">
    <property type="nucleotide sequence ID" value="NZ_PVYX01000002.1"/>
</dbReference>
<keyword evidence="1" id="KW-1133">Transmembrane helix</keyword>
<dbReference type="Gene3D" id="3.30.565.10">
    <property type="entry name" value="Histidine kinase-like ATPase, C-terminal domain"/>
    <property type="match status" value="1"/>
</dbReference>
<dbReference type="SUPFAM" id="SSF55874">
    <property type="entry name" value="ATPase domain of HSP90 chaperone/DNA topoisomerase II/histidine kinase"/>
    <property type="match status" value="1"/>
</dbReference>
<dbReference type="InterPro" id="IPR036890">
    <property type="entry name" value="HATPase_C_sf"/>
</dbReference>
<dbReference type="OrthoDB" id="9809908at2"/>
<dbReference type="GO" id="GO:0016020">
    <property type="term" value="C:membrane"/>
    <property type="evidence" value="ECO:0007669"/>
    <property type="project" value="InterPro"/>
</dbReference>
<dbReference type="InterPro" id="IPR010559">
    <property type="entry name" value="Sig_transdc_His_kin_internal"/>
</dbReference>
<keyword evidence="1" id="KW-0812">Transmembrane</keyword>
<evidence type="ECO:0000259" key="2">
    <source>
        <dbReference type="Pfam" id="PF06580"/>
    </source>
</evidence>
<feature type="transmembrane region" description="Helical" evidence="1">
    <location>
        <begin position="21"/>
        <end position="41"/>
    </location>
</feature>
<dbReference type="PANTHER" id="PTHR34220:SF7">
    <property type="entry name" value="SENSOR HISTIDINE KINASE YPDA"/>
    <property type="match status" value="1"/>
</dbReference>
<dbReference type="AlphaFoldDB" id="A0A2T0MAD4"/>
<dbReference type="Pfam" id="PF06580">
    <property type="entry name" value="His_kinase"/>
    <property type="match status" value="1"/>
</dbReference>
<dbReference type="EMBL" id="PVYX01000002">
    <property type="protein sequence ID" value="PRX54443.1"/>
    <property type="molecule type" value="Genomic_DNA"/>
</dbReference>
<feature type="transmembrane region" description="Helical" evidence="1">
    <location>
        <begin position="106"/>
        <end position="123"/>
    </location>
</feature>
<accession>A0A2T0MAD4</accession>
<protein>
    <submittedName>
        <fullName evidence="3">GHKL domain-containing protein</fullName>
    </submittedName>
</protein>
<sequence length="386" mass="44600">MSEDSNVSQLGDLIKKNKQSVVVGFVITIVLTVALFGINFWYAPLSQGELNPIIFATRTIGFLLIWLIVTFLIARLSILKVLGVLSLLFIVVITTEYLRLPVNNPITIPALILFWLGISYLLLPGFMKKHRYIISSVHVAVLVYFYSFRTSSNFQEIHLQIIVYYITISVSFTFIFWIYQQINWLITIRLNQTKTELALLKSQVNPHFFFNTLNNLYGLVMEKSDEAPMVMLKLSDMMRYTIDMGNQDEVSIMDEIEYLKNYISLHEIRYHKNVDIQFVHEVDKNVKVAPLLFINLLENAFKHGVESSVGNAYVHISLKTRRNKLAFEINNTFDNATIQKENGTGLDNLKKRLNHSYPYRHTLNIEQKRGVYGVYLGLSLNPFQIV</sequence>
<reference evidence="3 4" key="1">
    <citation type="submission" date="2018-03" db="EMBL/GenBank/DDBJ databases">
        <title>Genomic Encyclopedia of Archaeal and Bacterial Type Strains, Phase II (KMG-II): from individual species to whole genera.</title>
        <authorList>
            <person name="Goeker M."/>
        </authorList>
    </citation>
    <scope>NUCLEOTIDE SEQUENCE [LARGE SCALE GENOMIC DNA]</scope>
    <source>
        <strain evidence="3 4">DSM 25027</strain>
    </source>
</reference>
<feature type="transmembrane region" description="Helical" evidence="1">
    <location>
        <begin position="161"/>
        <end position="179"/>
    </location>
</feature>
<dbReference type="InterPro" id="IPR050640">
    <property type="entry name" value="Bact_2-comp_sensor_kinase"/>
</dbReference>
<organism evidence="3 4">
    <name type="scientific">Flagellimonas meridianipacifica</name>
    <dbReference type="NCBI Taxonomy" id="1080225"/>
    <lineage>
        <taxon>Bacteria</taxon>
        <taxon>Pseudomonadati</taxon>
        <taxon>Bacteroidota</taxon>
        <taxon>Flavobacteriia</taxon>
        <taxon>Flavobacteriales</taxon>
        <taxon>Flavobacteriaceae</taxon>
        <taxon>Flagellimonas</taxon>
    </lineage>
</organism>
<dbReference type="PANTHER" id="PTHR34220">
    <property type="entry name" value="SENSOR HISTIDINE KINASE YPDA"/>
    <property type="match status" value="1"/>
</dbReference>
<evidence type="ECO:0000313" key="3">
    <source>
        <dbReference type="EMBL" id="PRX54443.1"/>
    </source>
</evidence>